<evidence type="ECO:0000313" key="2">
    <source>
        <dbReference type="EMBL" id="PFH51255.1"/>
    </source>
</evidence>
<feature type="compositionally biased region" description="Low complexity" evidence="1">
    <location>
        <begin position="901"/>
        <end position="912"/>
    </location>
</feature>
<dbReference type="CDD" id="cd00821">
    <property type="entry name" value="PH"/>
    <property type="match status" value="1"/>
</dbReference>
<gene>
    <name evidence="2" type="ORF">AMATHDRAFT_85274</name>
</gene>
<dbReference type="PANTHER" id="PTHR38700:SF1">
    <property type="entry name" value="PH DOMAIN-CONTAINING PROTEIN"/>
    <property type="match status" value="1"/>
</dbReference>
<feature type="compositionally biased region" description="Polar residues" evidence="1">
    <location>
        <begin position="803"/>
        <end position="828"/>
    </location>
</feature>
<feature type="compositionally biased region" description="Low complexity" evidence="1">
    <location>
        <begin position="747"/>
        <end position="756"/>
    </location>
</feature>
<dbReference type="PANTHER" id="PTHR38700">
    <property type="entry name" value="YALI0E22418P"/>
    <property type="match status" value="1"/>
</dbReference>
<dbReference type="AlphaFoldDB" id="A0A2A9NJU7"/>
<dbReference type="InterPro" id="IPR011993">
    <property type="entry name" value="PH-like_dom_sf"/>
</dbReference>
<feature type="compositionally biased region" description="Low complexity" evidence="1">
    <location>
        <begin position="1168"/>
        <end position="1188"/>
    </location>
</feature>
<feature type="compositionally biased region" description="Gly residues" evidence="1">
    <location>
        <begin position="607"/>
        <end position="620"/>
    </location>
</feature>
<dbReference type="EMBL" id="KZ301990">
    <property type="protein sequence ID" value="PFH51255.1"/>
    <property type="molecule type" value="Genomic_DNA"/>
</dbReference>
<evidence type="ECO:0000313" key="3">
    <source>
        <dbReference type="Proteomes" id="UP000242287"/>
    </source>
</evidence>
<feature type="compositionally biased region" description="Low complexity" evidence="1">
    <location>
        <begin position="710"/>
        <end position="729"/>
    </location>
</feature>
<dbReference type="SUPFAM" id="SSF54236">
    <property type="entry name" value="Ubiquitin-like"/>
    <property type="match status" value="1"/>
</dbReference>
<feature type="region of interest" description="Disordered" evidence="1">
    <location>
        <begin position="146"/>
        <end position="167"/>
    </location>
</feature>
<evidence type="ECO:0000256" key="1">
    <source>
        <dbReference type="SAM" id="MobiDB-lite"/>
    </source>
</evidence>
<feature type="region of interest" description="Disordered" evidence="1">
    <location>
        <begin position="463"/>
        <end position="527"/>
    </location>
</feature>
<feature type="compositionally biased region" description="Basic and acidic residues" evidence="1">
    <location>
        <begin position="621"/>
        <end position="631"/>
    </location>
</feature>
<feature type="region of interest" description="Disordered" evidence="1">
    <location>
        <begin position="185"/>
        <end position="215"/>
    </location>
</feature>
<feature type="compositionally biased region" description="Basic and acidic residues" evidence="1">
    <location>
        <begin position="839"/>
        <end position="848"/>
    </location>
</feature>
<feature type="compositionally biased region" description="Low complexity" evidence="1">
    <location>
        <begin position="634"/>
        <end position="645"/>
    </location>
</feature>
<feature type="compositionally biased region" description="Basic and acidic residues" evidence="1">
    <location>
        <begin position="792"/>
        <end position="801"/>
    </location>
</feature>
<feature type="compositionally biased region" description="Basic and acidic residues" evidence="1">
    <location>
        <begin position="506"/>
        <end position="519"/>
    </location>
</feature>
<feature type="region of interest" description="Disordered" evidence="1">
    <location>
        <begin position="1165"/>
        <end position="1209"/>
    </location>
</feature>
<feature type="compositionally biased region" description="Acidic residues" evidence="1">
    <location>
        <begin position="394"/>
        <end position="419"/>
    </location>
</feature>
<sequence>MGDEEGVIISESHTPDFGTEMGNREEWPWPPGSEIFLNVVVSSSLYPPSSYPESKTEVVDGNKYSVRKPKFVSSRESGKATCQGIYLTPKRPLPFVDTTSTPANCDQGCHSFGYQHQRQQVVNMSKKRRSLQSILIPSFLHTTSLPSPTTLLGHRREGSSAARASSSSVVVDHIPSISGAMYQQQQQEFASHSSSSSTTIQSTDDRPPPELDFLLDDDPFANLTCTRIISTPPTSIPFTAATSFLDAPPPPPHTLNTPRSPLSPPDSATSMTFGVTSTPPQQPTKSMSLPYRPRSSGKLRVRPAHERPAFAPRPSLPSLDTLARMMISPPRKVRRGHVGAQLPFEPWENGEEGMMMMVGYMSKSEPTTSVRSRMDWPDLVPEEEGEIEMTTAAGDDEDDDEDDCLFGFEEDGTDTEDGELSWNSLSTPSLMDHSSGSLSRSLSLASISSCDLGDVIHYQHHQSKQNHQFISTPPRSDSDLHHSPPHSFILPHSHTFSPPSPPLPISDHDHHDHDHDHHQQQQPELGSSVETIRPSVHQQIRDSAITTMRLDFSAEQSDTSGWSSHSSRSSPQHSRSAYPASSAGFDGYSQGGSNSNGRSNYPTNGYPSGGSGGYFPGGSGRGDDGGDDRRNRQGPRTTQPYSTETSSEEEEEPQMPESCSEDDVPLAQRIPNALTAQRSIRRQFREEREQRRRERAEQYKLHETSLPSLVSPNSNTPAAPAAIAPVSSSQEAAIHASQPVRTRPRTRTMPSNTPRPFTADELTRKLKDVQANVARSLVRPSSASRSTSRGGEFPRGRRMDDVPTQSQQPQSANLFSQTLSTSPNQEPSARTLRPMRSFHRSEPRRSDEALITPLPVDAAQKIGRATTMTRAKSRAREEVSTLTPPSAWQARPRVSHEEPPRSSFEQQQQQQHQQRKPSKSQPNSALVPKTSMEFKPAVSLKTQQRVFIGDMQTFNIVEIDNSTTAEEVLEMVRTQGSLSGAGTGAASWMVFEVAQDFGMERPVRGYELLSDIQASWNKDKLVNTFVIKMTPLAGLLGRSAIPTSSPTHAGWVEWESKRGKWSKRWLQLREHSLWLSKRDKGKDEVFLCSLSNFDAYFVTRACKAPKPFVFGVKSTDNLSFFENTADYMHMFSCVQKDGPAWMEKILIARSYVLYQERNVLFNPKGTITTPSSAPATTTTSSGTSLSRSGTRKAAAVPRPFLSPSQPLPSAPLISIPPPYTSSSLPATAPTVTSSYHHHHHNHSHNKLFEPGSLLYNKLRS</sequence>
<dbReference type="SUPFAM" id="SSF50729">
    <property type="entry name" value="PH domain-like"/>
    <property type="match status" value="1"/>
</dbReference>
<feature type="compositionally biased region" description="Polar residues" evidence="1">
    <location>
        <begin position="254"/>
        <end position="287"/>
    </location>
</feature>
<dbReference type="Proteomes" id="UP000242287">
    <property type="component" value="Unassembled WGS sequence"/>
</dbReference>
<dbReference type="Gene3D" id="2.30.29.30">
    <property type="entry name" value="Pleckstrin-homology domain (PH domain)/Phosphotyrosine-binding domain (PTB)"/>
    <property type="match status" value="1"/>
</dbReference>
<feature type="region of interest" description="Disordered" evidence="1">
    <location>
        <begin position="390"/>
        <end position="437"/>
    </location>
</feature>
<organism evidence="2 3">
    <name type="scientific">Amanita thiersii Skay4041</name>
    <dbReference type="NCBI Taxonomy" id="703135"/>
    <lineage>
        <taxon>Eukaryota</taxon>
        <taxon>Fungi</taxon>
        <taxon>Dikarya</taxon>
        <taxon>Basidiomycota</taxon>
        <taxon>Agaricomycotina</taxon>
        <taxon>Agaricomycetes</taxon>
        <taxon>Agaricomycetidae</taxon>
        <taxon>Agaricales</taxon>
        <taxon>Pluteineae</taxon>
        <taxon>Amanitaceae</taxon>
        <taxon>Amanita</taxon>
    </lineage>
</organism>
<keyword evidence="3" id="KW-1185">Reference proteome</keyword>
<dbReference type="OrthoDB" id="43122at2759"/>
<dbReference type="STRING" id="703135.A0A2A9NJU7"/>
<feature type="compositionally biased region" description="Low complexity" evidence="1">
    <location>
        <begin position="485"/>
        <end position="497"/>
    </location>
</feature>
<evidence type="ECO:0008006" key="4">
    <source>
        <dbReference type="Google" id="ProtNLM"/>
    </source>
</evidence>
<dbReference type="InterPro" id="IPR029071">
    <property type="entry name" value="Ubiquitin-like_domsf"/>
</dbReference>
<accession>A0A2A9NJU7</accession>
<feature type="compositionally biased region" description="Polar residues" evidence="1">
    <location>
        <begin position="779"/>
        <end position="789"/>
    </location>
</feature>
<protein>
    <recommendedName>
        <fullName evidence="4">PH domain-containing protein</fullName>
    </recommendedName>
</protein>
<feature type="compositionally biased region" description="Low complexity" evidence="1">
    <location>
        <begin position="591"/>
        <end position="600"/>
    </location>
</feature>
<feature type="region of interest" description="Disordered" evidence="1">
    <location>
        <begin position="240"/>
        <end position="302"/>
    </location>
</feature>
<dbReference type="Gene3D" id="3.10.20.90">
    <property type="entry name" value="Phosphatidylinositol 3-kinase Catalytic Subunit, Chain A, domain 1"/>
    <property type="match status" value="1"/>
</dbReference>
<name>A0A2A9NJU7_9AGAR</name>
<feature type="compositionally biased region" description="Basic and acidic residues" evidence="1">
    <location>
        <begin position="683"/>
        <end position="703"/>
    </location>
</feature>
<feature type="compositionally biased region" description="Low complexity" evidence="1">
    <location>
        <begin position="185"/>
        <end position="202"/>
    </location>
</feature>
<dbReference type="Pfam" id="PF21989">
    <property type="entry name" value="RA_2"/>
    <property type="match status" value="1"/>
</dbReference>
<proteinExistence type="predicted"/>
<reference evidence="2 3" key="1">
    <citation type="submission" date="2014-02" db="EMBL/GenBank/DDBJ databases">
        <title>Transposable element dynamics among asymbiotic and ectomycorrhizal Amanita fungi.</title>
        <authorList>
            <consortium name="DOE Joint Genome Institute"/>
            <person name="Hess J."/>
            <person name="Skrede I."/>
            <person name="Wolfe B."/>
            <person name="LaButti K."/>
            <person name="Ohm R.A."/>
            <person name="Grigoriev I.V."/>
            <person name="Pringle A."/>
        </authorList>
    </citation>
    <scope>NUCLEOTIDE SEQUENCE [LARGE SCALE GENOMIC DNA]</scope>
    <source>
        <strain evidence="2 3">SKay4041</strain>
    </source>
</reference>
<feature type="region of interest" description="Disordered" evidence="1">
    <location>
        <begin position="1"/>
        <end position="25"/>
    </location>
</feature>
<feature type="compositionally biased region" description="Acidic residues" evidence="1">
    <location>
        <begin position="646"/>
        <end position="664"/>
    </location>
</feature>
<feature type="compositionally biased region" description="Low complexity" evidence="1">
    <location>
        <begin position="557"/>
        <end position="576"/>
    </location>
</feature>
<feature type="region of interest" description="Disordered" evidence="1">
    <location>
        <begin position="556"/>
        <end position="932"/>
    </location>
</feature>